<protein>
    <submittedName>
        <fullName evidence="1">Penicillin-binding protein-related factor A, putative recombinase</fullName>
    </submittedName>
</protein>
<dbReference type="EMBL" id="AP018052">
    <property type="protein sequence ID" value="BAZ92420.1"/>
    <property type="molecule type" value="Genomic_DNA"/>
</dbReference>
<sequence>MSHYNTNLASEFYVLSMLHRFGADANLTLGNKKSVDIAVVRDAGNSITVDVKGLAGKTSWPVDNVKDAKKNHYLVFVSYLGKISEPEVLPEVYVVPSGQVHKFTYHSPNGKRKVVPLGTLRKNAKKYKDAWHLIT</sequence>
<dbReference type="KEGG" id="ttc:FOKN1_0015"/>
<evidence type="ECO:0000313" key="1">
    <source>
        <dbReference type="EMBL" id="BAZ92420.1"/>
    </source>
</evidence>
<dbReference type="AlphaFoldDB" id="A0A1Z4VLE8"/>
<dbReference type="OrthoDB" id="7060296at2"/>
<dbReference type="InterPro" id="IPR011856">
    <property type="entry name" value="tRNA_endonuc-like_dom_sf"/>
</dbReference>
<proteinExistence type="predicted"/>
<name>A0A1Z4VLE8_9GAMM</name>
<reference evidence="1 2" key="1">
    <citation type="submission" date="2017-05" db="EMBL/GenBank/DDBJ databases">
        <title>Thiocyanate degradation by Thiohalobacter thiocyanaticus FOKN1.</title>
        <authorList>
            <person name="Oshiki M."/>
            <person name="Fukushima T."/>
            <person name="Kawano S."/>
            <person name="Nakagawa J."/>
        </authorList>
    </citation>
    <scope>NUCLEOTIDE SEQUENCE [LARGE SCALE GENOMIC DNA]</scope>
    <source>
        <strain evidence="1 2">FOKN1</strain>
    </source>
</reference>
<keyword evidence="2" id="KW-1185">Reference proteome</keyword>
<dbReference type="GO" id="GO:0003676">
    <property type="term" value="F:nucleic acid binding"/>
    <property type="evidence" value="ECO:0007669"/>
    <property type="project" value="InterPro"/>
</dbReference>
<gene>
    <name evidence="1" type="ORF">FOKN1_0015</name>
</gene>
<organism evidence="1 2">
    <name type="scientific">Thiohalobacter thiocyanaticus</name>
    <dbReference type="NCBI Taxonomy" id="585455"/>
    <lineage>
        <taxon>Bacteria</taxon>
        <taxon>Pseudomonadati</taxon>
        <taxon>Pseudomonadota</taxon>
        <taxon>Gammaproteobacteria</taxon>
        <taxon>Thiohalobacterales</taxon>
        <taxon>Thiohalobacteraceae</taxon>
        <taxon>Thiohalobacter</taxon>
    </lineage>
</organism>
<dbReference type="Proteomes" id="UP000218765">
    <property type="component" value="Chromosome"/>
</dbReference>
<accession>A0A1Z4VLE8</accession>
<dbReference type="Gene3D" id="3.40.1350.10">
    <property type="match status" value="1"/>
</dbReference>
<evidence type="ECO:0000313" key="2">
    <source>
        <dbReference type="Proteomes" id="UP000218765"/>
    </source>
</evidence>
<dbReference type="RefSeq" id="WP_157745179.1">
    <property type="nucleotide sequence ID" value="NZ_AP018052.1"/>
</dbReference>